<evidence type="ECO:0000256" key="7">
    <source>
        <dbReference type="ARBA" id="ARBA00023157"/>
    </source>
</evidence>
<keyword evidence="5 12" id="KW-0297">G-protein coupled receptor</keyword>
<dbReference type="Ensembl" id="ENSSPUT00000004747.1">
    <property type="protein sequence ID" value="ENSSPUP00000004468.1"/>
    <property type="gene ID" value="ENSSPUG00000003448.1"/>
</dbReference>
<feature type="domain" description="G-protein coupled receptors family 1 profile" evidence="14">
    <location>
        <begin position="45"/>
        <end position="298"/>
    </location>
</feature>
<evidence type="ECO:0000256" key="9">
    <source>
        <dbReference type="ARBA" id="ARBA00023180"/>
    </source>
</evidence>
<feature type="disulfide bond" evidence="11">
    <location>
        <begin position="101"/>
        <end position="180"/>
    </location>
</feature>
<keyword evidence="9" id="KW-0325">Glycoprotein</keyword>
<dbReference type="InterPro" id="IPR027669">
    <property type="entry name" value="P2Y8_rcpt"/>
</dbReference>
<evidence type="ECO:0000256" key="1">
    <source>
        <dbReference type="ARBA" id="ARBA00004651"/>
    </source>
</evidence>
<dbReference type="Gene3D" id="1.20.1070.10">
    <property type="entry name" value="Rhodopsin 7-helix transmembrane proteins"/>
    <property type="match status" value="1"/>
</dbReference>
<keyword evidence="16" id="KW-1185">Reference proteome</keyword>
<evidence type="ECO:0000256" key="12">
    <source>
        <dbReference type="RuleBase" id="RU000688"/>
    </source>
</evidence>
<dbReference type="SUPFAM" id="SSF81321">
    <property type="entry name" value="Family A G protein-coupled receptor-like"/>
    <property type="match status" value="1"/>
</dbReference>
<feature type="transmembrane region" description="Helical" evidence="13">
    <location>
        <begin position="144"/>
        <end position="163"/>
    </location>
</feature>
<keyword evidence="2" id="KW-1003">Cell membrane</keyword>
<dbReference type="InterPro" id="IPR000276">
    <property type="entry name" value="GPCR_Rhodpsn"/>
</dbReference>
<evidence type="ECO:0000256" key="13">
    <source>
        <dbReference type="SAM" id="Phobius"/>
    </source>
</evidence>
<evidence type="ECO:0000256" key="5">
    <source>
        <dbReference type="ARBA" id="ARBA00023040"/>
    </source>
</evidence>
<dbReference type="PANTHER" id="PTHR24232:SF25">
    <property type="entry name" value="P2Y PURINOCEPTOR 8"/>
    <property type="match status" value="1"/>
</dbReference>
<dbReference type="AlphaFoldDB" id="A0A8D0GFD4"/>
<evidence type="ECO:0000313" key="16">
    <source>
        <dbReference type="Proteomes" id="UP000694392"/>
    </source>
</evidence>
<dbReference type="PROSITE" id="PS00237">
    <property type="entry name" value="G_PROTEIN_RECEP_F1_1"/>
    <property type="match status" value="1"/>
</dbReference>
<keyword evidence="6 13" id="KW-0472">Membrane</keyword>
<dbReference type="OMA" id="CVTTFCY"/>
<dbReference type="Proteomes" id="UP000694392">
    <property type="component" value="Unplaced"/>
</dbReference>
<evidence type="ECO:0000256" key="11">
    <source>
        <dbReference type="PIRSR" id="PIRSR603912-52"/>
    </source>
</evidence>
<keyword evidence="8 12" id="KW-0675">Receptor</keyword>
<dbReference type="PRINTS" id="PR00237">
    <property type="entry name" value="GPCRRHODOPSN"/>
</dbReference>
<sequence>MTSLHIMDKNGSRLDNETMAMLQNRAISTILPTVYSLVFIISVPGNLFALWVLCFHIKPKTSSVIFMINLSITDLMLAFCLPFQIKYHINHNNWLFGKNLCSLVTVMFYSNMYSSILTMTCISLERYLGVVHPMKPVKWRKKRYAVATCLGMWAFVLLALYPLESTDLTYEVTQLNITTCFDVLKWEMLPNIPAWATFLLTLVVILFLIPFIVTVVCYIRIIRKLIQASNKYGNGQKTRSIYLAVIVLLTFIICFAPNNFILLAHVINRLFFNKSYYPAYKLTLCLSCMNNCIDPFIYYYASKEFYQKFKQVIGQQALLSDSMENRRESLFSGRTVSVRSMSSGHAEGLDAVKACLERKESVF</sequence>
<name>A0A8D0GFD4_SPHPU</name>
<keyword evidence="10 12" id="KW-0807">Transducer</keyword>
<feature type="transmembrane region" description="Helical" evidence="13">
    <location>
        <begin position="194"/>
        <end position="219"/>
    </location>
</feature>
<dbReference type="GO" id="GO:0035025">
    <property type="term" value="P:positive regulation of Rho protein signal transduction"/>
    <property type="evidence" value="ECO:0007669"/>
    <property type="project" value="TreeGrafter"/>
</dbReference>
<evidence type="ECO:0000256" key="10">
    <source>
        <dbReference type="ARBA" id="ARBA00023224"/>
    </source>
</evidence>
<reference evidence="15" key="1">
    <citation type="submission" date="2025-08" db="UniProtKB">
        <authorList>
            <consortium name="Ensembl"/>
        </authorList>
    </citation>
    <scope>IDENTIFICATION</scope>
</reference>
<proteinExistence type="inferred from homology"/>
<dbReference type="GeneTree" id="ENSGT01050000244840"/>
<organism evidence="15 16">
    <name type="scientific">Sphenodon punctatus</name>
    <name type="common">Tuatara</name>
    <name type="synonym">Hatteria punctata</name>
    <dbReference type="NCBI Taxonomy" id="8508"/>
    <lineage>
        <taxon>Eukaryota</taxon>
        <taxon>Metazoa</taxon>
        <taxon>Chordata</taxon>
        <taxon>Craniata</taxon>
        <taxon>Vertebrata</taxon>
        <taxon>Euteleostomi</taxon>
        <taxon>Lepidosauria</taxon>
        <taxon>Sphenodontia</taxon>
        <taxon>Sphenodontidae</taxon>
        <taxon>Sphenodon</taxon>
    </lineage>
</organism>
<comment type="similarity">
    <text evidence="12">Belongs to the G-protein coupled receptor 1 family.</text>
</comment>
<dbReference type="GO" id="GO:0160221">
    <property type="term" value="P:Rho-activating G protein-coupled receptor signaling pathway"/>
    <property type="evidence" value="ECO:0007669"/>
    <property type="project" value="Ensembl"/>
</dbReference>
<evidence type="ECO:0000259" key="14">
    <source>
        <dbReference type="PROSITE" id="PS50262"/>
    </source>
</evidence>
<evidence type="ECO:0000256" key="6">
    <source>
        <dbReference type="ARBA" id="ARBA00023136"/>
    </source>
</evidence>
<evidence type="ECO:0000256" key="8">
    <source>
        <dbReference type="ARBA" id="ARBA00023170"/>
    </source>
</evidence>
<dbReference type="GO" id="GO:0005886">
    <property type="term" value="C:plasma membrane"/>
    <property type="evidence" value="ECO:0007669"/>
    <property type="project" value="UniProtKB-SubCell"/>
</dbReference>
<accession>A0A8D0GFD4</accession>
<dbReference type="InterPro" id="IPR003912">
    <property type="entry name" value="Protea_act_rcpt"/>
</dbReference>
<comment type="subcellular location">
    <subcellularLocation>
        <location evidence="1">Cell membrane</location>
        <topology evidence="1">Multi-pass membrane protein</topology>
    </subcellularLocation>
</comment>
<keyword evidence="4 13" id="KW-1133">Transmembrane helix</keyword>
<dbReference type="Pfam" id="PF00001">
    <property type="entry name" value="7tm_1"/>
    <property type="match status" value="1"/>
</dbReference>
<dbReference type="PRINTS" id="PR01428">
    <property type="entry name" value="PROTEASEAR"/>
</dbReference>
<dbReference type="GO" id="GO:0007596">
    <property type="term" value="P:blood coagulation"/>
    <property type="evidence" value="ECO:0007669"/>
    <property type="project" value="InterPro"/>
</dbReference>
<dbReference type="GO" id="GO:0007200">
    <property type="term" value="P:phospholipase C-activating G protein-coupled receptor signaling pathway"/>
    <property type="evidence" value="ECO:0007669"/>
    <property type="project" value="TreeGrafter"/>
</dbReference>
<gene>
    <name evidence="15" type="primary">P2RY8</name>
</gene>
<dbReference type="InterPro" id="IPR017452">
    <property type="entry name" value="GPCR_Rhodpsn_7TM"/>
</dbReference>
<dbReference type="GO" id="GO:0007266">
    <property type="term" value="P:Rho protein signal transduction"/>
    <property type="evidence" value="ECO:0007669"/>
    <property type="project" value="Ensembl"/>
</dbReference>
<keyword evidence="3 12" id="KW-0812">Transmembrane</keyword>
<feature type="transmembrane region" description="Helical" evidence="13">
    <location>
        <begin position="105"/>
        <end position="124"/>
    </location>
</feature>
<feature type="transmembrane region" description="Helical" evidence="13">
    <location>
        <begin position="34"/>
        <end position="57"/>
    </location>
</feature>
<feature type="transmembrane region" description="Helical" evidence="13">
    <location>
        <begin position="64"/>
        <end position="85"/>
    </location>
</feature>
<dbReference type="PANTHER" id="PTHR24232">
    <property type="entry name" value="G-PROTEIN COUPLED RECEPTOR"/>
    <property type="match status" value="1"/>
</dbReference>
<keyword evidence="7 11" id="KW-1015">Disulfide bond</keyword>
<dbReference type="PROSITE" id="PS50262">
    <property type="entry name" value="G_PROTEIN_RECEP_F1_2"/>
    <property type="match status" value="1"/>
</dbReference>
<evidence type="ECO:0000256" key="4">
    <source>
        <dbReference type="ARBA" id="ARBA00022989"/>
    </source>
</evidence>
<dbReference type="FunFam" id="1.20.1070.10:FF:000040">
    <property type="entry name" value="Coagulation factor 2 (thrombin) receptor"/>
    <property type="match status" value="1"/>
</dbReference>
<dbReference type="GO" id="GO:0045028">
    <property type="term" value="F:G protein-coupled purinergic nucleotide receptor activity"/>
    <property type="evidence" value="ECO:0007669"/>
    <property type="project" value="InterPro"/>
</dbReference>
<reference evidence="15" key="2">
    <citation type="submission" date="2025-09" db="UniProtKB">
        <authorList>
            <consortium name="Ensembl"/>
        </authorList>
    </citation>
    <scope>IDENTIFICATION</scope>
</reference>
<feature type="transmembrane region" description="Helical" evidence="13">
    <location>
        <begin position="240"/>
        <end position="267"/>
    </location>
</feature>
<dbReference type="CDD" id="cd15368">
    <property type="entry name" value="7tmA_P2Y8"/>
    <property type="match status" value="1"/>
</dbReference>
<evidence type="ECO:0000256" key="3">
    <source>
        <dbReference type="ARBA" id="ARBA00022692"/>
    </source>
</evidence>
<evidence type="ECO:0000256" key="2">
    <source>
        <dbReference type="ARBA" id="ARBA00022475"/>
    </source>
</evidence>
<protein>
    <submittedName>
        <fullName evidence="15">P2Y receptor family member 8</fullName>
    </submittedName>
</protein>
<evidence type="ECO:0000313" key="15">
    <source>
        <dbReference type="Ensembl" id="ENSSPUP00000004468.1"/>
    </source>
</evidence>
<dbReference type="GO" id="GO:0015057">
    <property type="term" value="F:thrombin-activated receptor activity"/>
    <property type="evidence" value="ECO:0007669"/>
    <property type="project" value="InterPro"/>
</dbReference>